<evidence type="ECO:0000256" key="8">
    <source>
        <dbReference type="ARBA" id="ARBA00022741"/>
    </source>
</evidence>
<dbReference type="CDD" id="cd23252">
    <property type="entry name" value="Bromoviridae_RdRp"/>
    <property type="match status" value="1"/>
</dbReference>
<evidence type="ECO:0000259" key="11">
    <source>
        <dbReference type="PROSITE" id="PS50507"/>
    </source>
</evidence>
<evidence type="ECO:0000256" key="10">
    <source>
        <dbReference type="SAM" id="MobiDB-lite"/>
    </source>
</evidence>
<reference evidence="12" key="1">
    <citation type="journal article" date="2021" name="Arch. Virol.">
        <title>Complete genome sequence of a putative novel ilarvirus isolated from Eleocharis dulcis.</title>
        <authorList>
            <person name="Lv L."/>
            <person name="Wu X."/>
            <person name="Weng J."/>
            <person name="Lai Y."/>
            <person name="Han K."/>
            <person name="Lu Y."/>
            <person name="Peng J."/>
            <person name="Lin L."/>
            <person name="Rao S."/>
            <person name="Wu G."/>
            <person name="Chen J."/>
            <person name="Zheng H."/>
            <person name="Jiang W."/>
            <person name="Yan F."/>
        </authorList>
    </citation>
    <scope>NUCLEOTIDE SEQUENCE</scope>
    <source>
        <strain evidence="12">Guangxi</strain>
    </source>
</reference>
<keyword evidence="8" id="KW-0547">Nucleotide-binding</keyword>
<evidence type="ECO:0000256" key="2">
    <source>
        <dbReference type="ARBA" id="ARBA00011754"/>
    </source>
</evidence>
<evidence type="ECO:0000256" key="9">
    <source>
        <dbReference type="ARBA" id="ARBA00022953"/>
    </source>
</evidence>
<dbReference type="Pfam" id="PF00978">
    <property type="entry name" value="RdRP_2"/>
    <property type="match status" value="1"/>
</dbReference>
<feature type="region of interest" description="Disordered" evidence="10">
    <location>
        <begin position="253"/>
        <end position="286"/>
    </location>
</feature>
<evidence type="ECO:0000256" key="7">
    <source>
        <dbReference type="ARBA" id="ARBA00022695"/>
    </source>
</evidence>
<evidence type="ECO:0000256" key="5">
    <source>
        <dbReference type="ARBA" id="ARBA00022484"/>
    </source>
</evidence>
<evidence type="ECO:0000256" key="6">
    <source>
        <dbReference type="ARBA" id="ARBA00022679"/>
    </source>
</evidence>
<evidence type="ECO:0000313" key="12">
    <source>
        <dbReference type="EMBL" id="UCY33660.1"/>
    </source>
</evidence>
<dbReference type="GO" id="GO:0039690">
    <property type="term" value="P:positive stranded viral RNA replication"/>
    <property type="evidence" value="ECO:0007669"/>
    <property type="project" value="InterPro"/>
</dbReference>
<feature type="compositionally biased region" description="Basic and acidic residues" evidence="10">
    <location>
        <begin position="261"/>
        <end position="273"/>
    </location>
</feature>
<sequence>MYSLASGVLLGCPSEEQTPMLTKYSKGDVAVQHLRTKEYHKNPLDVLTSLIGGIPNLSRLNSKCTSGKLGKVPSNVELSRESSATSKIVTDELVYQVIGWIMIQSTIVKLDKYHDTEFASIPWLFVRFSNLFDLEADDDAFQSSWIDGSVVSAKAERSVGNDLDDNHDLINCNFATDNLPYESAFPSEVNSDVVSSSNFTTRLNNNDDAAIKAKRSGFTGLSLSSDCECDERNVEPPQIRYASRKVLRENKSSRDVFNGGGRKDPVEVDKKSESSIPRQNNDGEDDDYTFKISGEILFKDEIPNSAEEISVRPSETLCSIYKGFPKGVDWWTLCEADVSNADGFDKLITRNDWTLGRKLCPNIPFPSDDDVILSGIKTTDPAVMQSAIDEIFPLHHEMDDDFYQEMVECNDIALELDRCSLDLSYIPSWEKGAFGLNSKLHTGLTSTRKTTFREVVLAVKKRNMNVPQLSTICDIDDISNKVVNKFFSSVVDVNKLVGLPDVICQGEVEWFSDYLKNKSVSPDEFIDPICLVSMDKYRHMIKSQLKPVEDNSLAYERPLAATITYHDKGKVMSTSPIFLAAAARLQLCLDDKITIPSGKHHQLFSLDAQSFKLVEHWKEIDFSKFDKSQQEIHHEIQRKIFIRLGVPMDFIETWFISHKKSHMSDSCGLKFSTDFQRRTGDACTYLGNTIVTLSVLCYVYDLTDPNVLMVVASGDDSLIGSINELNRENEHLCSTLFNFEAKFPHNQPFICSKFLITMPTYSGGEKVIAVPNPVKLLIKLGKKNLDPNQFDDWYTSWLDLIHYFNDPRLISEVAEMCAFRYLRGPSTFLEPAMYSFKNLFSSKTKVKRILFSNDITGEKKKIRPPKNLRGKGFQSINNTFGSNSRK</sequence>
<dbReference type="GO" id="GO:0006351">
    <property type="term" value="P:DNA-templated transcription"/>
    <property type="evidence" value="ECO:0007669"/>
    <property type="project" value="InterPro"/>
</dbReference>
<dbReference type="InterPro" id="IPR043502">
    <property type="entry name" value="DNA/RNA_pol_sf"/>
</dbReference>
<dbReference type="InterPro" id="IPR001788">
    <property type="entry name" value="RNA-dep_RNA_pol_alsuvir"/>
</dbReference>
<comment type="function">
    <text evidence="1">RNA-dependent RNA polymerase which replicates the viral genome composed of 3 RNA segments, RNA1, RNA2 and RNA3.</text>
</comment>
<accession>A0A8K1K0B8</accession>
<dbReference type="Proteomes" id="UP001246130">
    <property type="component" value="Genome"/>
</dbReference>
<evidence type="ECO:0000256" key="4">
    <source>
        <dbReference type="ARBA" id="ARBA00018640"/>
    </source>
</evidence>
<dbReference type="EMBL" id="MZ170697">
    <property type="protein sequence ID" value="UCY33660.1"/>
    <property type="molecule type" value="Genomic_RNA"/>
</dbReference>
<evidence type="ECO:0000313" key="13">
    <source>
        <dbReference type="Proteomes" id="UP001246130"/>
    </source>
</evidence>
<proteinExistence type="predicted"/>
<dbReference type="EC" id="2.7.7.48" evidence="3"/>
<dbReference type="SUPFAM" id="SSF56672">
    <property type="entry name" value="DNA/RNA polymerases"/>
    <property type="match status" value="1"/>
</dbReference>
<keyword evidence="13" id="KW-1185">Reference proteome</keyword>
<keyword evidence="9" id="KW-0693">Viral RNA replication</keyword>
<keyword evidence="5 12" id="KW-0696">RNA-directed RNA polymerase</keyword>
<keyword evidence="6" id="KW-0808">Transferase</keyword>
<feature type="domain" description="RdRp catalytic" evidence="11">
    <location>
        <begin position="615"/>
        <end position="729"/>
    </location>
</feature>
<dbReference type="InterPro" id="IPR007094">
    <property type="entry name" value="RNA-dir_pol_PSvirus"/>
</dbReference>
<evidence type="ECO:0000256" key="3">
    <source>
        <dbReference type="ARBA" id="ARBA00012494"/>
    </source>
</evidence>
<dbReference type="PROSITE" id="PS50507">
    <property type="entry name" value="RDRP_SSRNA_POS"/>
    <property type="match status" value="1"/>
</dbReference>
<name>A0A8K1K0B8_9BROM</name>
<dbReference type="GO" id="GO:0000166">
    <property type="term" value="F:nucleotide binding"/>
    <property type="evidence" value="ECO:0007669"/>
    <property type="project" value="UniProtKB-KW"/>
</dbReference>
<dbReference type="GO" id="GO:0003968">
    <property type="term" value="F:RNA-directed RNA polymerase activity"/>
    <property type="evidence" value="ECO:0007669"/>
    <property type="project" value="UniProtKB-KW"/>
</dbReference>
<evidence type="ECO:0000256" key="1">
    <source>
        <dbReference type="ARBA" id="ARBA00002542"/>
    </source>
</evidence>
<dbReference type="GO" id="GO:0003723">
    <property type="term" value="F:RNA binding"/>
    <property type="evidence" value="ECO:0007669"/>
    <property type="project" value="InterPro"/>
</dbReference>
<dbReference type="InterPro" id="IPR047309">
    <property type="entry name" value="Bromoviridae_RdRp"/>
</dbReference>
<protein>
    <recommendedName>
        <fullName evidence="4">RNA-directed RNA polymerase 2a</fullName>
        <ecNumber evidence="3">2.7.7.48</ecNumber>
    </recommendedName>
</protein>
<keyword evidence="7" id="KW-0548">Nucleotidyltransferase</keyword>
<organism evidence="12 13">
    <name type="scientific">water chestnut virus A</name>
    <dbReference type="NCBI Taxonomy" id="2884706"/>
    <lineage>
        <taxon>Viruses</taxon>
        <taxon>Riboviria</taxon>
        <taxon>Orthornavirae</taxon>
        <taxon>Kitrinoviricota</taxon>
        <taxon>Alsuviricetes</taxon>
        <taxon>Martellivirales</taxon>
        <taxon>Bromoviridae</taxon>
        <taxon>Ilarvirus</taxon>
        <taxon>Ilarvirus WCVA</taxon>
    </lineage>
</organism>
<comment type="subunit">
    <text evidence="2">Interacts with replication protein 1a.</text>
</comment>